<gene>
    <name evidence="4" type="ORF">ACFSTF_03165</name>
</gene>
<dbReference type="CDD" id="cd06464">
    <property type="entry name" value="ACD_sHsps-like"/>
    <property type="match status" value="1"/>
</dbReference>
<dbReference type="EMBL" id="JBHUMR010000007">
    <property type="protein sequence ID" value="MFD2616314.1"/>
    <property type="molecule type" value="Genomic_DNA"/>
</dbReference>
<name>A0ABW5PMA7_9BACI</name>
<accession>A0ABW5PMA7</accession>
<keyword evidence="5" id="KW-1185">Reference proteome</keyword>
<dbReference type="SUPFAM" id="SSF49764">
    <property type="entry name" value="HSP20-like chaperones"/>
    <property type="match status" value="1"/>
</dbReference>
<organism evidence="4 5">
    <name type="scientific">Terrilactibacillus laevilacticus</name>
    <dbReference type="NCBI Taxonomy" id="1380157"/>
    <lineage>
        <taxon>Bacteria</taxon>
        <taxon>Bacillati</taxon>
        <taxon>Bacillota</taxon>
        <taxon>Bacilli</taxon>
        <taxon>Bacillales</taxon>
        <taxon>Bacillaceae</taxon>
        <taxon>Terrilactibacillus</taxon>
    </lineage>
</organism>
<dbReference type="Pfam" id="PF00011">
    <property type="entry name" value="HSP20"/>
    <property type="match status" value="1"/>
</dbReference>
<proteinExistence type="inferred from homology"/>
<dbReference type="Gene3D" id="2.60.40.790">
    <property type="match status" value="1"/>
</dbReference>
<evidence type="ECO:0000256" key="2">
    <source>
        <dbReference type="RuleBase" id="RU003616"/>
    </source>
</evidence>
<evidence type="ECO:0000313" key="5">
    <source>
        <dbReference type="Proteomes" id="UP001597458"/>
    </source>
</evidence>
<dbReference type="InterPro" id="IPR031107">
    <property type="entry name" value="Small_HSP"/>
</dbReference>
<reference evidence="5" key="1">
    <citation type="journal article" date="2019" name="Int. J. Syst. Evol. Microbiol.">
        <title>The Global Catalogue of Microorganisms (GCM) 10K type strain sequencing project: providing services to taxonomists for standard genome sequencing and annotation.</title>
        <authorList>
            <consortium name="The Broad Institute Genomics Platform"/>
            <consortium name="The Broad Institute Genome Sequencing Center for Infectious Disease"/>
            <person name="Wu L."/>
            <person name="Ma J."/>
        </authorList>
    </citation>
    <scope>NUCLEOTIDE SEQUENCE [LARGE SCALE GENOMIC DNA]</scope>
    <source>
        <strain evidence="5">TISTR 2241</strain>
    </source>
</reference>
<comment type="caution">
    <text evidence="4">The sequence shown here is derived from an EMBL/GenBank/DDBJ whole genome shotgun (WGS) entry which is preliminary data.</text>
</comment>
<dbReference type="PROSITE" id="PS01031">
    <property type="entry name" value="SHSP"/>
    <property type="match status" value="1"/>
</dbReference>
<evidence type="ECO:0000313" key="4">
    <source>
        <dbReference type="EMBL" id="MFD2616314.1"/>
    </source>
</evidence>
<dbReference type="RefSeq" id="WP_141189749.1">
    <property type="nucleotide sequence ID" value="NZ_JBHUMR010000007.1"/>
</dbReference>
<dbReference type="PANTHER" id="PTHR11527">
    <property type="entry name" value="HEAT-SHOCK PROTEIN 20 FAMILY MEMBER"/>
    <property type="match status" value="1"/>
</dbReference>
<evidence type="ECO:0000256" key="1">
    <source>
        <dbReference type="PROSITE-ProRule" id="PRU00285"/>
    </source>
</evidence>
<feature type="domain" description="SHSP" evidence="3">
    <location>
        <begin position="53"/>
        <end position="165"/>
    </location>
</feature>
<comment type="similarity">
    <text evidence="1 2">Belongs to the small heat shock protein (HSP20) family.</text>
</comment>
<dbReference type="InterPro" id="IPR002068">
    <property type="entry name" value="A-crystallin/Hsp20_dom"/>
</dbReference>
<dbReference type="InterPro" id="IPR008978">
    <property type="entry name" value="HSP20-like_chaperone"/>
</dbReference>
<sequence>MDEQNKEPENKLRKLPPKPFNFGHGLLGQMDEFFKSESYRGILDSIDSFFQSSSLQGYSFPVDVYETESEWVVDADLPGVERQNIHIEMLGDHLRISVVQKEETNANHDAEHYYYHERRMQQSSRTIYLPYTIVKQRTKATFKNGKLQIRGPKYPKTNNTLSIED</sequence>
<dbReference type="Proteomes" id="UP001597458">
    <property type="component" value="Unassembled WGS sequence"/>
</dbReference>
<protein>
    <submittedName>
        <fullName evidence="4">Hsp20/alpha crystallin family protein</fullName>
    </submittedName>
</protein>
<evidence type="ECO:0000259" key="3">
    <source>
        <dbReference type="PROSITE" id="PS01031"/>
    </source>
</evidence>